<dbReference type="EMBL" id="AMZH03009962">
    <property type="protein sequence ID" value="RRT55702.1"/>
    <property type="molecule type" value="Genomic_DNA"/>
</dbReference>
<reference evidence="2 3" key="1">
    <citation type="journal article" date="2014" name="Agronomy (Basel)">
        <title>A Draft Genome Sequence for Ensete ventricosum, the Drought-Tolerant Tree Against Hunger.</title>
        <authorList>
            <person name="Harrison J."/>
            <person name="Moore K.A."/>
            <person name="Paszkiewicz K."/>
            <person name="Jones T."/>
            <person name="Grant M."/>
            <person name="Ambacheew D."/>
            <person name="Muzemil S."/>
            <person name="Studholme D.J."/>
        </authorList>
    </citation>
    <scope>NUCLEOTIDE SEQUENCE [LARGE SCALE GENOMIC DNA]</scope>
</reference>
<dbReference type="AlphaFoldDB" id="A0A426YVE7"/>
<evidence type="ECO:0000313" key="3">
    <source>
        <dbReference type="Proteomes" id="UP000287651"/>
    </source>
</evidence>
<dbReference type="Proteomes" id="UP000287651">
    <property type="component" value="Unassembled WGS sequence"/>
</dbReference>
<protein>
    <submittedName>
        <fullName evidence="2">Uncharacterized protein</fullName>
    </submittedName>
</protein>
<proteinExistence type="predicted"/>
<feature type="compositionally biased region" description="Basic and acidic residues" evidence="1">
    <location>
        <begin position="1"/>
        <end position="11"/>
    </location>
</feature>
<sequence length="96" mass="10210">MDAEATVERGSGRGGPGDGSIDSRKDAATTWSRQLAADLPSFDSEKELVAPSLQSTERLWAVALIGALDRENITTKAVGGTASMRRCRSRCLLQMG</sequence>
<name>A0A426YVE7_ENSVE</name>
<evidence type="ECO:0000313" key="2">
    <source>
        <dbReference type="EMBL" id="RRT55702.1"/>
    </source>
</evidence>
<feature type="region of interest" description="Disordered" evidence="1">
    <location>
        <begin position="1"/>
        <end position="28"/>
    </location>
</feature>
<gene>
    <name evidence="2" type="ORF">B296_00020108</name>
</gene>
<evidence type="ECO:0000256" key="1">
    <source>
        <dbReference type="SAM" id="MobiDB-lite"/>
    </source>
</evidence>
<comment type="caution">
    <text evidence="2">The sequence shown here is derived from an EMBL/GenBank/DDBJ whole genome shotgun (WGS) entry which is preliminary data.</text>
</comment>
<organism evidence="2 3">
    <name type="scientific">Ensete ventricosum</name>
    <name type="common">Abyssinian banana</name>
    <name type="synonym">Musa ensete</name>
    <dbReference type="NCBI Taxonomy" id="4639"/>
    <lineage>
        <taxon>Eukaryota</taxon>
        <taxon>Viridiplantae</taxon>
        <taxon>Streptophyta</taxon>
        <taxon>Embryophyta</taxon>
        <taxon>Tracheophyta</taxon>
        <taxon>Spermatophyta</taxon>
        <taxon>Magnoliopsida</taxon>
        <taxon>Liliopsida</taxon>
        <taxon>Zingiberales</taxon>
        <taxon>Musaceae</taxon>
        <taxon>Ensete</taxon>
    </lineage>
</organism>
<accession>A0A426YVE7</accession>